<name>A0A5N5I749_9ROSA</name>
<proteinExistence type="predicted"/>
<dbReference type="Proteomes" id="UP000327157">
    <property type="component" value="Chromosome 5"/>
</dbReference>
<organism evidence="1 2">
    <name type="scientific">Pyrus ussuriensis x Pyrus communis</name>
    <dbReference type="NCBI Taxonomy" id="2448454"/>
    <lineage>
        <taxon>Eukaryota</taxon>
        <taxon>Viridiplantae</taxon>
        <taxon>Streptophyta</taxon>
        <taxon>Embryophyta</taxon>
        <taxon>Tracheophyta</taxon>
        <taxon>Spermatophyta</taxon>
        <taxon>Magnoliopsida</taxon>
        <taxon>eudicotyledons</taxon>
        <taxon>Gunneridae</taxon>
        <taxon>Pentapetalae</taxon>
        <taxon>rosids</taxon>
        <taxon>fabids</taxon>
        <taxon>Rosales</taxon>
        <taxon>Rosaceae</taxon>
        <taxon>Amygdaloideae</taxon>
        <taxon>Maleae</taxon>
        <taxon>Pyrus</taxon>
    </lineage>
</organism>
<reference evidence="1 2" key="1">
    <citation type="submission" date="2019-09" db="EMBL/GenBank/DDBJ databases">
        <authorList>
            <person name="Ou C."/>
        </authorList>
    </citation>
    <scope>NUCLEOTIDE SEQUENCE [LARGE SCALE GENOMIC DNA]</scope>
    <source>
        <strain evidence="1">S2</strain>
        <tissue evidence="1">Leaf</tissue>
    </source>
</reference>
<evidence type="ECO:0000313" key="1">
    <source>
        <dbReference type="EMBL" id="KAB2635037.1"/>
    </source>
</evidence>
<keyword evidence="2" id="KW-1185">Reference proteome</keyword>
<dbReference type="EMBL" id="SMOL01000004">
    <property type="protein sequence ID" value="KAB2635037.1"/>
    <property type="molecule type" value="Genomic_DNA"/>
</dbReference>
<dbReference type="AlphaFoldDB" id="A0A5N5I749"/>
<protein>
    <submittedName>
        <fullName evidence="1">Uncharacterized protein</fullName>
    </submittedName>
</protein>
<sequence>MVFALMLRLEAVIPAEVDEPTHRVEFFNLEENREQLALVWISLRKRLNFIKYHSNKRLLGIMTKMFTKGILAMGIWCDEL</sequence>
<comment type="caution">
    <text evidence="1">The sequence shown here is derived from an EMBL/GenBank/DDBJ whole genome shotgun (WGS) entry which is preliminary data.</text>
</comment>
<gene>
    <name evidence="1" type="ORF">D8674_025571</name>
</gene>
<reference evidence="2" key="2">
    <citation type="submission" date="2019-10" db="EMBL/GenBank/DDBJ databases">
        <title>A de novo genome assembly of a pear dwarfing rootstock.</title>
        <authorList>
            <person name="Wang F."/>
            <person name="Wang J."/>
            <person name="Li S."/>
            <person name="Zhang Y."/>
            <person name="Fang M."/>
            <person name="Ma L."/>
            <person name="Zhao Y."/>
            <person name="Jiang S."/>
        </authorList>
    </citation>
    <scope>NUCLEOTIDE SEQUENCE [LARGE SCALE GENOMIC DNA]</scope>
</reference>
<evidence type="ECO:0000313" key="2">
    <source>
        <dbReference type="Proteomes" id="UP000327157"/>
    </source>
</evidence>
<reference evidence="1 2" key="3">
    <citation type="submission" date="2019-11" db="EMBL/GenBank/DDBJ databases">
        <title>A de novo genome assembly of a pear dwarfing rootstock.</title>
        <authorList>
            <person name="Wang F."/>
            <person name="Wang J."/>
            <person name="Li S."/>
            <person name="Zhang Y."/>
            <person name="Fang M."/>
            <person name="Ma L."/>
            <person name="Zhao Y."/>
            <person name="Jiang S."/>
        </authorList>
    </citation>
    <scope>NUCLEOTIDE SEQUENCE [LARGE SCALE GENOMIC DNA]</scope>
    <source>
        <strain evidence="1">S2</strain>
        <tissue evidence="1">Leaf</tissue>
    </source>
</reference>
<accession>A0A5N5I749</accession>